<name>A0ABV7P6F7_9PSEU</name>
<protein>
    <recommendedName>
        <fullName evidence="3">Polymerase nucleotidyl transferase domain-containing protein</fullName>
    </recommendedName>
</protein>
<organism evidence="1 2">
    <name type="scientific">Amycolatopsis speibonae</name>
    <dbReference type="NCBI Taxonomy" id="1450224"/>
    <lineage>
        <taxon>Bacteria</taxon>
        <taxon>Bacillati</taxon>
        <taxon>Actinomycetota</taxon>
        <taxon>Actinomycetes</taxon>
        <taxon>Pseudonocardiales</taxon>
        <taxon>Pseudonocardiaceae</taxon>
        <taxon>Amycolatopsis</taxon>
    </lineage>
</organism>
<dbReference type="Proteomes" id="UP001595645">
    <property type="component" value="Unassembled WGS sequence"/>
</dbReference>
<keyword evidence="2" id="KW-1185">Reference proteome</keyword>
<proteinExistence type="predicted"/>
<evidence type="ECO:0008006" key="3">
    <source>
        <dbReference type="Google" id="ProtNLM"/>
    </source>
</evidence>
<dbReference type="RefSeq" id="WP_378243186.1">
    <property type="nucleotide sequence ID" value="NZ_JBHRWK010000059.1"/>
</dbReference>
<reference evidence="2" key="1">
    <citation type="journal article" date="2019" name="Int. J. Syst. Evol. Microbiol.">
        <title>The Global Catalogue of Microorganisms (GCM) 10K type strain sequencing project: providing services to taxonomists for standard genome sequencing and annotation.</title>
        <authorList>
            <consortium name="The Broad Institute Genomics Platform"/>
            <consortium name="The Broad Institute Genome Sequencing Center for Infectious Disease"/>
            <person name="Wu L."/>
            <person name="Ma J."/>
        </authorList>
    </citation>
    <scope>NUCLEOTIDE SEQUENCE [LARGE SCALE GENOMIC DNA]</scope>
    <source>
        <strain evidence="2">CGMCC 4.7676</strain>
    </source>
</reference>
<accession>A0ABV7P6F7</accession>
<sequence>MTRAAYLSPPDFRRLHWACRPVADAFGAPVYLVGSVLKRADYRDIDLRLILPDKRVKRLGDDVRSLLNIALSDLIANAASAPAPIDFQIQSMTEANVPEHGSRNPLGIEAR</sequence>
<comment type="caution">
    <text evidence="1">The sequence shown here is derived from an EMBL/GenBank/DDBJ whole genome shotgun (WGS) entry which is preliminary data.</text>
</comment>
<evidence type="ECO:0000313" key="2">
    <source>
        <dbReference type="Proteomes" id="UP001595645"/>
    </source>
</evidence>
<dbReference type="EMBL" id="JBHRWK010000059">
    <property type="protein sequence ID" value="MFC3454033.1"/>
    <property type="molecule type" value="Genomic_DNA"/>
</dbReference>
<evidence type="ECO:0000313" key="1">
    <source>
        <dbReference type="EMBL" id="MFC3454033.1"/>
    </source>
</evidence>
<gene>
    <name evidence="1" type="ORF">ACFOSH_31745</name>
</gene>